<organism evidence="1 2">
    <name type="scientific">Mucilaginibacter lutimaris</name>
    <dbReference type="NCBI Taxonomy" id="931629"/>
    <lineage>
        <taxon>Bacteria</taxon>
        <taxon>Pseudomonadati</taxon>
        <taxon>Bacteroidota</taxon>
        <taxon>Sphingobacteriia</taxon>
        <taxon>Sphingobacteriales</taxon>
        <taxon>Sphingobacteriaceae</taxon>
        <taxon>Mucilaginibacter</taxon>
    </lineage>
</organism>
<keyword evidence="2" id="KW-1185">Reference proteome</keyword>
<evidence type="ECO:0000313" key="2">
    <source>
        <dbReference type="Proteomes" id="UP001597073"/>
    </source>
</evidence>
<accession>A0ABW2ZBB7</accession>
<evidence type="ECO:0000313" key="1">
    <source>
        <dbReference type="EMBL" id="MFD0763236.1"/>
    </source>
</evidence>
<dbReference type="InterPro" id="IPR045788">
    <property type="entry name" value="MobC_2"/>
</dbReference>
<dbReference type="RefSeq" id="WP_377137120.1">
    <property type="nucleotide sequence ID" value="NZ_JBHTIA010000002.1"/>
</dbReference>
<dbReference type="Proteomes" id="UP001597073">
    <property type="component" value="Unassembled WGS sequence"/>
</dbReference>
<name>A0ABW2ZBB7_9SPHI</name>
<protein>
    <submittedName>
        <fullName evidence="1">Plasmid mobilization relaxosome protein MobC</fullName>
    </submittedName>
</protein>
<dbReference type="Pfam" id="PF19514">
    <property type="entry name" value="MobC_2"/>
    <property type="match status" value="1"/>
</dbReference>
<reference evidence="2" key="1">
    <citation type="journal article" date="2019" name="Int. J. Syst. Evol. Microbiol.">
        <title>The Global Catalogue of Microorganisms (GCM) 10K type strain sequencing project: providing services to taxonomists for standard genome sequencing and annotation.</title>
        <authorList>
            <consortium name="The Broad Institute Genomics Platform"/>
            <consortium name="The Broad Institute Genome Sequencing Center for Infectious Disease"/>
            <person name="Wu L."/>
            <person name="Ma J."/>
        </authorList>
    </citation>
    <scope>NUCLEOTIDE SEQUENCE [LARGE SCALE GENOMIC DNA]</scope>
    <source>
        <strain evidence="2">CCUG 60742</strain>
    </source>
</reference>
<proteinExistence type="predicted"/>
<gene>
    <name evidence="1" type="ORF">ACFQZI_00125</name>
</gene>
<comment type="caution">
    <text evidence="1">The sequence shown here is derived from an EMBL/GenBank/DDBJ whole genome shotgun (WGS) entry which is preliminary data.</text>
</comment>
<sequence>MSDNNGRGAPFSEVGALDLKVFLIVLLKLFCVGDDMMGEENSGRKRRITLRLTNEEFLELENQWKNSTLRKLSDLVRRLIFGRKFTVYTRNKSMDDLLEEMALLRRELNAIGVNFNQAVHRLNMLDHAPQMRVWLARFEQDREHYFAAVAAIERKLVSLNDIWLQ</sequence>
<dbReference type="EMBL" id="JBHTIA010000002">
    <property type="protein sequence ID" value="MFD0763236.1"/>
    <property type="molecule type" value="Genomic_DNA"/>
</dbReference>